<evidence type="ECO:0000313" key="4">
    <source>
        <dbReference type="Proteomes" id="UP000028411"/>
    </source>
</evidence>
<name>A0A081RIN3_SPHCR</name>
<keyword evidence="3" id="KW-0406">Ion transport</keyword>
<reference evidence="3 4" key="1">
    <citation type="submission" date="2014-02" db="EMBL/GenBank/DDBJ databases">
        <title>Whole genome sequence of Sphingobium chlorophenolicum NBRC 16172.</title>
        <authorList>
            <person name="Gan H.M."/>
            <person name="Gan H.Y."/>
            <person name="Chew T.H."/>
            <person name="Savka M.A."/>
        </authorList>
    </citation>
    <scope>NUCLEOTIDE SEQUENCE [LARGE SCALE GENOMIC DNA]</scope>
    <source>
        <strain evidence="3 4">NBRC 16172</strain>
    </source>
</reference>
<evidence type="ECO:0000256" key="1">
    <source>
        <dbReference type="SAM" id="Phobius"/>
    </source>
</evidence>
<keyword evidence="1" id="KW-1133">Transmembrane helix</keyword>
<comment type="caution">
    <text evidence="3">The sequence shown here is derived from an EMBL/GenBank/DDBJ whole genome shotgun (WGS) entry which is preliminary data.</text>
</comment>
<organism evidence="3 4">
    <name type="scientific">Sphingobium chlorophenolicum</name>
    <dbReference type="NCBI Taxonomy" id="46429"/>
    <lineage>
        <taxon>Bacteria</taxon>
        <taxon>Pseudomonadati</taxon>
        <taxon>Pseudomonadota</taxon>
        <taxon>Alphaproteobacteria</taxon>
        <taxon>Sphingomonadales</taxon>
        <taxon>Sphingomonadaceae</taxon>
        <taxon>Sphingobium</taxon>
    </lineage>
</organism>
<feature type="domain" description="Potassium channel" evidence="2">
    <location>
        <begin position="68"/>
        <end position="133"/>
    </location>
</feature>
<proteinExistence type="predicted"/>
<sequence>MQLLVELAAATMLVAITCAVHLMGIAALMLLLRLHRRRRPADARLIWEGLAIVGAATGLFVLHGIEIWLYAGFYLFVGALPSLEAALYFSTASYTTVGYGDVVLAPGWRVLGAIESANGIILLGWSTAFFVAIVGRIRWLESEIENTQ</sequence>
<dbReference type="PATRIC" id="fig|46429.4.peg.591"/>
<dbReference type="eggNOG" id="ENOG5032YV7">
    <property type="taxonomic scope" value="Bacteria"/>
</dbReference>
<dbReference type="InterPro" id="IPR013099">
    <property type="entry name" value="K_chnl_dom"/>
</dbReference>
<keyword evidence="1" id="KW-0472">Membrane</keyword>
<dbReference type="SUPFAM" id="SSF81324">
    <property type="entry name" value="Voltage-gated potassium channels"/>
    <property type="match status" value="1"/>
</dbReference>
<gene>
    <name evidence="3" type="ORF">BV95_00605</name>
</gene>
<dbReference type="GO" id="GO:0034220">
    <property type="term" value="P:monoatomic ion transmembrane transport"/>
    <property type="evidence" value="ECO:0007669"/>
    <property type="project" value="UniProtKB-KW"/>
</dbReference>
<feature type="transmembrane region" description="Helical" evidence="1">
    <location>
        <begin position="45"/>
        <end position="65"/>
    </location>
</feature>
<keyword evidence="3" id="KW-0407">Ion channel</keyword>
<dbReference type="Pfam" id="PF07885">
    <property type="entry name" value="Ion_trans_2"/>
    <property type="match status" value="1"/>
</dbReference>
<dbReference type="AlphaFoldDB" id="A0A081RIN3"/>
<dbReference type="OrthoDB" id="2974133at2"/>
<accession>A0A081RIN3</accession>
<evidence type="ECO:0000313" key="3">
    <source>
        <dbReference type="EMBL" id="KEQ55056.1"/>
    </source>
</evidence>
<protein>
    <submittedName>
        <fullName evidence="3">Putative K+ channel TrkA-N</fullName>
    </submittedName>
</protein>
<evidence type="ECO:0000259" key="2">
    <source>
        <dbReference type="Pfam" id="PF07885"/>
    </source>
</evidence>
<keyword evidence="3" id="KW-0813">Transport</keyword>
<feature type="transmembrane region" description="Helical" evidence="1">
    <location>
        <begin position="120"/>
        <end position="139"/>
    </location>
</feature>
<dbReference type="Proteomes" id="UP000028411">
    <property type="component" value="Unassembled WGS sequence"/>
</dbReference>
<dbReference type="EMBL" id="JFHR01000003">
    <property type="protein sequence ID" value="KEQ55056.1"/>
    <property type="molecule type" value="Genomic_DNA"/>
</dbReference>
<keyword evidence="1" id="KW-0812">Transmembrane</keyword>
<feature type="transmembrane region" description="Helical" evidence="1">
    <location>
        <begin position="12"/>
        <end position="33"/>
    </location>
</feature>
<dbReference type="Gene3D" id="1.10.287.70">
    <property type="match status" value="1"/>
</dbReference>